<dbReference type="AlphaFoldDB" id="A0A515ERY8"/>
<evidence type="ECO:0000256" key="6">
    <source>
        <dbReference type="SAM" id="MobiDB-lite"/>
    </source>
</evidence>
<gene>
    <name evidence="7" type="ORF">EXZ61_15330</name>
</gene>
<feature type="region of interest" description="Disordered" evidence="6">
    <location>
        <begin position="159"/>
        <end position="180"/>
    </location>
</feature>
<dbReference type="EMBL" id="CP036282">
    <property type="protein sequence ID" value="QDL55432.1"/>
    <property type="molecule type" value="Genomic_DNA"/>
</dbReference>
<proteinExistence type="inferred from homology"/>
<dbReference type="GO" id="GO:0042254">
    <property type="term" value="P:ribosome biogenesis"/>
    <property type="evidence" value="ECO:0007669"/>
    <property type="project" value="UniProtKB-KW"/>
</dbReference>
<keyword evidence="8" id="KW-1185">Reference proteome</keyword>
<reference evidence="8" key="2">
    <citation type="journal article" date="2020" name="Int. J. Syst. Evol. Microbiol.">
        <title>Genomic insights into a novel species Rhodoferax aquaticus sp. nov., isolated from freshwater.</title>
        <authorList>
            <person name="Li T."/>
            <person name="Zhuo Y."/>
            <person name="Jin C.Z."/>
            <person name="Wu X."/>
            <person name="Ko S.R."/>
            <person name="Jin F.J."/>
            <person name="Ahn C.Y."/>
            <person name="Oh H.M."/>
            <person name="Lee H.G."/>
            <person name="Jin L."/>
        </authorList>
    </citation>
    <scope>NUCLEOTIDE SEQUENCE [LARGE SCALE GENOMIC DNA]</scope>
    <source>
        <strain evidence="8">Gr-4</strain>
    </source>
</reference>
<name>A0A515ERY8_9BURK</name>
<dbReference type="Proteomes" id="UP000317365">
    <property type="component" value="Chromosome"/>
</dbReference>
<dbReference type="PANTHER" id="PTHR38099:SF1">
    <property type="entry name" value="LARGE RIBOSOMAL RNA SUBUNIT ACCUMULATION PROTEIN YCED"/>
    <property type="match status" value="1"/>
</dbReference>
<evidence type="ECO:0000313" key="8">
    <source>
        <dbReference type="Proteomes" id="UP000317365"/>
    </source>
</evidence>
<dbReference type="InterPro" id="IPR039255">
    <property type="entry name" value="YceD_bac"/>
</dbReference>
<comment type="function">
    <text evidence="1">Plays a role in synthesis, processing and/or stability of 23S rRNA.</text>
</comment>
<accession>A0A515ERY8</accession>
<dbReference type="Pfam" id="PF02620">
    <property type="entry name" value="YceD"/>
    <property type="match status" value="1"/>
</dbReference>
<dbReference type="InterPro" id="IPR003772">
    <property type="entry name" value="YceD"/>
</dbReference>
<sequence>MKNDYLPQHLNVEVFARLAGTCSGTVRLGDFERLIQESVTGAASVLVEFTAQGEMRGDEAQGEHAWLHLEARTVLAMTCQRCLGPVDVGISAERSFRFVATEALAETEDEESEEDVLVASRDFDLLALVEDELLMALPPVPKHEVCPVPVKLEARDADFAEEDEPKPNPFAVLEQLKKKS</sequence>
<organism evidence="7 8">
    <name type="scientific">Rhodoferax aquaticus</name>
    <dbReference type="NCBI Taxonomy" id="2527691"/>
    <lineage>
        <taxon>Bacteria</taxon>
        <taxon>Pseudomonadati</taxon>
        <taxon>Pseudomonadota</taxon>
        <taxon>Betaproteobacteria</taxon>
        <taxon>Burkholderiales</taxon>
        <taxon>Comamonadaceae</taxon>
        <taxon>Rhodoferax</taxon>
    </lineage>
</organism>
<comment type="similarity">
    <text evidence="2">Belongs to the DUF177 domain family.</text>
</comment>
<reference evidence="8" key="1">
    <citation type="submission" date="2019-02" db="EMBL/GenBank/DDBJ databases">
        <title>Complete genome sequence of Rhodoferax sp. Gr-4.</title>
        <authorList>
            <person name="Jin L."/>
        </authorList>
    </citation>
    <scope>NUCLEOTIDE SEQUENCE [LARGE SCALE GENOMIC DNA]</scope>
    <source>
        <strain evidence="8">Gr-4</strain>
    </source>
</reference>
<dbReference type="GO" id="GO:0005829">
    <property type="term" value="C:cytosol"/>
    <property type="evidence" value="ECO:0007669"/>
    <property type="project" value="TreeGrafter"/>
</dbReference>
<evidence type="ECO:0000313" key="7">
    <source>
        <dbReference type="EMBL" id="QDL55432.1"/>
    </source>
</evidence>
<keyword evidence="4" id="KW-0690">Ribosome biogenesis</keyword>
<evidence type="ECO:0000256" key="2">
    <source>
        <dbReference type="ARBA" id="ARBA00010740"/>
    </source>
</evidence>
<protein>
    <recommendedName>
        <fullName evidence="3">Large ribosomal RNA subunit accumulation protein YceD</fullName>
    </recommendedName>
    <alternativeName>
        <fullName evidence="5">23S rRNA accumulation protein YceD</fullName>
    </alternativeName>
</protein>
<evidence type="ECO:0000256" key="1">
    <source>
        <dbReference type="ARBA" id="ARBA00002868"/>
    </source>
</evidence>
<dbReference type="PANTHER" id="PTHR38099">
    <property type="entry name" value="LARGE RIBOSOMAL RNA SUBUNIT ACCUMULATION PROTEIN YCED"/>
    <property type="match status" value="1"/>
</dbReference>
<evidence type="ECO:0000256" key="5">
    <source>
        <dbReference type="ARBA" id="ARBA00031841"/>
    </source>
</evidence>
<dbReference type="RefSeq" id="WP_142812589.1">
    <property type="nucleotide sequence ID" value="NZ_CP036282.1"/>
</dbReference>
<evidence type="ECO:0000256" key="4">
    <source>
        <dbReference type="ARBA" id="ARBA00022517"/>
    </source>
</evidence>
<evidence type="ECO:0000256" key="3">
    <source>
        <dbReference type="ARBA" id="ARBA00015716"/>
    </source>
</evidence>
<dbReference type="KEGG" id="rhg:EXZ61_15330"/>